<reference evidence="1 2" key="1">
    <citation type="journal article" date="2012" name="Nature">
        <title>Repeated polyploidization of Gossypium genomes and the evolution of spinnable cotton fibres.</title>
        <authorList>
            <person name="Paterson A.H."/>
            <person name="Wendel J.F."/>
            <person name="Gundlach H."/>
            <person name="Guo H."/>
            <person name="Jenkins J."/>
            <person name="Jin D."/>
            <person name="Llewellyn D."/>
            <person name="Showmaker K.C."/>
            <person name="Shu S."/>
            <person name="Udall J."/>
            <person name="Yoo M.J."/>
            <person name="Byers R."/>
            <person name="Chen W."/>
            <person name="Doron-Faigenboim A."/>
            <person name="Duke M.V."/>
            <person name="Gong L."/>
            <person name="Grimwood J."/>
            <person name="Grover C."/>
            <person name="Grupp K."/>
            <person name="Hu G."/>
            <person name="Lee T.H."/>
            <person name="Li J."/>
            <person name="Lin L."/>
            <person name="Liu T."/>
            <person name="Marler B.S."/>
            <person name="Page J.T."/>
            <person name="Roberts A.W."/>
            <person name="Romanel E."/>
            <person name="Sanders W.S."/>
            <person name="Szadkowski E."/>
            <person name="Tan X."/>
            <person name="Tang H."/>
            <person name="Xu C."/>
            <person name="Wang J."/>
            <person name="Wang Z."/>
            <person name="Zhang D."/>
            <person name="Zhang L."/>
            <person name="Ashrafi H."/>
            <person name="Bedon F."/>
            <person name="Bowers J.E."/>
            <person name="Brubaker C.L."/>
            <person name="Chee P.W."/>
            <person name="Das S."/>
            <person name="Gingle A.R."/>
            <person name="Haigler C.H."/>
            <person name="Harker D."/>
            <person name="Hoffmann L.V."/>
            <person name="Hovav R."/>
            <person name="Jones D.C."/>
            <person name="Lemke C."/>
            <person name="Mansoor S."/>
            <person name="ur Rahman M."/>
            <person name="Rainville L.N."/>
            <person name="Rambani A."/>
            <person name="Reddy U.K."/>
            <person name="Rong J.K."/>
            <person name="Saranga Y."/>
            <person name="Scheffler B.E."/>
            <person name="Scheffler J.A."/>
            <person name="Stelly D.M."/>
            <person name="Triplett B.A."/>
            <person name="Van Deynze A."/>
            <person name="Vaslin M.F."/>
            <person name="Waghmare V.N."/>
            <person name="Walford S.A."/>
            <person name="Wright R.J."/>
            <person name="Zaki E.A."/>
            <person name="Zhang T."/>
            <person name="Dennis E.S."/>
            <person name="Mayer K.F."/>
            <person name="Peterson D.G."/>
            <person name="Rokhsar D.S."/>
            <person name="Wang X."/>
            <person name="Schmutz J."/>
        </authorList>
    </citation>
    <scope>NUCLEOTIDE SEQUENCE [LARGE SCALE GENOMIC DNA]</scope>
</reference>
<dbReference type="EMBL" id="KB204119">
    <property type="protein sequence ID" value="KJB84012.1"/>
    <property type="molecule type" value="Genomic_DNA"/>
</dbReference>
<dbReference type="Proteomes" id="UP000032304">
    <property type="component" value="Unassembled WGS sequence"/>
</dbReference>
<protein>
    <submittedName>
        <fullName evidence="1">Uncharacterized protein</fullName>
    </submittedName>
</protein>
<accession>A0A0D2SLB0</accession>
<evidence type="ECO:0000313" key="2">
    <source>
        <dbReference type="Proteomes" id="UP000032304"/>
    </source>
</evidence>
<sequence>MQALPPRKLKAASKLIFMNGGFGGCHLFDSIHRIESTCKQPTIFIGVMFKKPRQSYRAWVLVSIPPAHRGQRL</sequence>
<gene>
    <name evidence="1" type="ORF">B456_N001100</name>
</gene>
<keyword evidence="2" id="KW-1185">Reference proteome</keyword>
<dbReference type="Gramene" id="KJB84012">
    <property type="protein sequence ID" value="KJB84012"/>
    <property type="gene ID" value="B456_N001100"/>
</dbReference>
<dbReference type="PROSITE" id="PS51257">
    <property type="entry name" value="PROKAR_LIPOPROTEIN"/>
    <property type="match status" value="1"/>
</dbReference>
<dbReference type="AlphaFoldDB" id="A0A0D2SLB0"/>
<evidence type="ECO:0000313" key="1">
    <source>
        <dbReference type="EMBL" id="KJB84012.1"/>
    </source>
</evidence>
<name>A0A0D2SLB0_GOSRA</name>
<organism evidence="1 2">
    <name type="scientific">Gossypium raimondii</name>
    <name type="common">Peruvian cotton</name>
    <name type="synonym">Gossypium klotzschianum subsp. raimondii</name>
    <dbReference type="NCBI Taxonomy" id="29730"/>
    <lineage>
        <taxon>Eukaryota</taxon>
        <taxon>Viridiplantae</taxon>
        <taxon>Streptophyta</taxon>
        <taxon>Embryophyta</taxon>
        <taxon>Tracheophyta</taxon>
        <taxon>Spermatophyta</taxon>
        <taxon>Magnoliopsida</taxon>
        <taxon>eudicotyledons</taxon>
        <taxon>Gunneridae</taxon>
        <taxon>Pentapetalae</taxon>
        <taxon>rosids</taxon>
        <taxon>malvids</taxon>
        <taxon>Malvales</taxon>
        <taxon>Malvaceae</taxon>
        <taxon>Malvoideae</taxon>
        <taxon>Gossypium</taxon>
    </lineage>
</organism>
<proteinExistence type="predicted"/>